<feature type="transmembrane region" description="Helical" evidence="1">
    <location>
        <begin position="320"/>
        <end position="338"/>
    </location>
</feature>
<name>A0A2Z4BVP0_9ENTR</name>
<evidence type="ECO:0000256" key="1">
    <source>
        <dbReference type="SAM" id="Phobius"/>
    </source>
</evidence>
<reference evidence="3" key="1">
    <citation type="submission" date="2018-05" db="EMBL/GenBank/DDBJ databases">
        <authorList>
            <person name="Lanie J.A."/>
            <person name="Ng W.-L."/>
            <person name="Kazmierczak K.M."/>
            <person name="Andrzejewski T.M."/>
            <person name="Davidsen T.M."/>
            <person name="Wayne K.J."/>
            <person name="Tettelin H."/>
            <person name="Glass J.I."/>
            <person name="Rusch D."/>
            <person name="Podicherti R."/>
            <person name="Tsui H.-C.T."/>
            <person name="Winkler M.E."/>
        </authorList>
    </citation>
    <scope>NUCLEOTIDE SEQUENCE</scope>
    <source>
        <strain evidence="3">O2_G3334</strain>
    </source>
</reference>
<dbReference type="AlphaFoldDB" id="A0A2Z4BVP0"/>
<keyword evidence="1" id="KW-0812">Transmembrane</keyword>
<evidence type="ECO:0000259" key="2">
    <source>
        <dbReference type="Pfam" id="PF22895"/>
    </source>
</evidence>
<feature type="domain" description="DUF7024" evidence="2">
    <location>
        <begin position="516"/>
        <end position="647"/>
    </location>
</feature>
<feature type="transmembrane region" description="Helical" evidence="1">
    <location>
        <begin position="350"/>
        <end position="370"/>
    </location>
</feature>
<proteinExistence type="predicted"/>
<dbReference type="Pfam" id="PF22895">
    <property type="entry name" value="DUF7024"/>
    <property type="match status" value="1"/>
</dbReference>
<feature type="transmembrane region" description="Helical" evidence="1">
    <location>
        <begin position="131"/>
        <end position="148"/>
    </location>
</feature>
<evidence type="ECO:0000313" key="3">
    <source>
        <dbReference type="EMBL" id="AWU66558.1"/>
    </source>
</evidence>
<accession>A0A2Z4BVP0</accession>
<keyword evidence="1" id="KW-1133">Transmembrane helix</keyword>
<sequence>MVNRFSSLLFIGLSIILLVIGLTSKPVQLGDGHEYSLTTKAFLNNLSPNITASEVTDRLNDIKSFESAGYIPEYFEKIRTGLENSENNAGAVGIYKSKTNEYYGYHFWFYPLLTAVTEKTISILDVNPLKSFQLTNVILLICTLFVLMNNEKSNPVAQLLFLSGGVIFYLKWSHPEVMIYSLLFLAFYFLMKCKPLTSAFFISLASIQVVSLSLLFIVIPIYLTLVSHKNIVSVIFILLRKWQIWICGLISISSIIFYYIKFNQFSLIGSQASSISNINFGHFISYYFDLDQGLWVGAPWLVIFIIFLCFRFDKIIIRDFLFSLLFSVVICIPLLANNNMNSGQNVFQRYALYSVAPIIAWSCAYSSVILNTIYKKVIIILLAFMYIIFSNGYETDANYLAHKPWTAYLLENYPEMYNPEPQIFILRTFPYNMWSGKGQGSYAYENQDGIVTKIIFRDKNEHALSDSCKAGYKDLRTHQPINIDKASAPKYGWRYITGAMYCDDFAPVYKGVKYFQKESNVIDFRKNGLPNFVIGLSGLSHEEGWGRWSEGSNVKLNLDLKLNKETTFYAELFPFGPNAGEPIVLTINNESHVMEPVEGKGNVFYAKFDSIDEKQNTAITVNVSKPTSPAELGVSSDKRKIGLGLIQFYWQ</sequence>
<gene>
    <name evidence="3" type="primary">orf12</name>
</gene>
<feature type="transmembrane region" description="Helical" evidence="1">
    <location>
        <begin position="200"/>
        <end position="222"/>
    </location>
</feature>
<feature type="transmembrane region" description="Helical" evidence="1">
    <location>
        <begin position="377"/>
        <end position="393"/>
    </location>
</feature>
<feature type="transmembrane region" description="Helical" evidence="1">
    <location>
        <begin position="242"/>
        <end position="260"/>
    </location>
</feature>
<dbReference type="InterPro" id="IPR054288">
    <property type="entry name" value="DUF7024"/>
</dbReference>
<keyword evidence="1" id="KW-0472">Membrane</keyword>
<organism evidence="3">
    <name type="scientific">Citrobacter youngae</name>
    <dbReference type="NCBI Taxonomy" id="133448"/>
    <lineage>
        <taxon>Bacteria</taxon>
        <taxon>Pseudomonadati</taxon>
        <taxon>Pseudomonadota</taxon>
        <taxon>Gammaproteobacteria</taxon>
        <taxon>Enterobacterales</taxon>
        <taxon>Enterobacteriaceae</taxon>
        <taxon>Citrobacter</taxon>
        <taxon>Citrobacter freundii complex</taxon>
    </lineage>
</organism>
<protein>
    <recommendedName>
        <fullName evidence="2">DUF7024 domain-containing protein</fullName>
    </recommendedName>
</protein>
<dbReference type="EMBL" id="MH325884">
    <property type="protein sequence ID" value="AWU66558.1"/>
    <property type="molecule type" value="Genomic_DNA"/>
</dbReference>
<feature type="transmembrane region" description="Helical" evidence="1">
    <location>
        <begin position="294"/>
        <end position="313"/>
    </location>
</feature>
<feature type="transmembrane region" description="Helical" evidence="1">
    <location>
        <begin position="177"/>
        <end position="193"/>
    </location>
</feature>